<keyword evidence="5" id="KW-0408">Iron</keyword>
<name>A0ABP0G3R4_CLALP</name>
<feature type="domain" description="TauD/TfdA-like" evidence="6">
    <location>
        <begin position="9"/>
        <end position="269"/>
    </location>
</feature>
<evidence type="ECO:0000313" key="7">
    <source>
        <dbReference type="EMBL" id="CAK8686170.1"/>
    </source>
</evidence>
<dbReference type="InterPro" id="IPR051178">
    <property type="entry name" value="TfdA_dioxygenase"/>
</dbReference>
<dbReference type="Gene3D" id="3.60.130.10">
    <property type="entry name" value="Clavaminate synthase-like"/>
    <property type="match status" value="1"/>
</dbReference>
<gene>
    <name evidence="7" type="ORF">CVLEPA_LOCUS18129</name>
</gene>
<dbReference type="SUPFAM" id="SSF51197">
    <property type="entry name" value="Clavaminate synthase-like"/>
    <property type="match status" value="1"/>
</dbReference>
<keyword evidence="4" id="KW-0560">Oxidoreductase</keyword>
<dbReference type="PANTHER" id="PTHR43779">
    <property type="entry name" value="DIOXYGENASE RV0097-RELATED"/>
    <property type="match status" value="1"/>
</dbReference>
<evidence type="ECO:0000256" key="2">
    <source>
        <dbReference type="ARBA" id="ARBA00022723"/>
    </source>
</evidence>
<evidence type="ECO:0000313" key="8">
    <source>
        <dbReference type="Proteomes" id="UP001642483"/>
    </source>
</evidence>
<keyword evidence="8" id="KW-1185">Reference proteome</keyword>
<dbReference type="PANTHER" id="PTHR43779:SF3">
    <property type="entry name" value="(3R)-3-[(CARBOXYMETHYL)AMINO]FATTY ACID OXYGENASE_DECARBOXYLASE"/>
    <property type="match status" value="1"/>
</dbReference>
<keyword evidence="2" id="KW-0479">Metal-binding</keyword>
<keyword evidence="3" id="KW-0223">Dioxygenase</keyword>
<protein>
    <recommendedName>
        <fullName evidence="6">TauD/TfdA-like domain-containing protein</fullName>
    </recommendedName>
</protein>
<evidence type="ECO:0000259" key="6">
    <source>
        <dbReference type="Pfam" id="PF02668"/>
    </source>
</evidence>
<dbReference type="Pfam" id="PF02668">
    <property type="entry name" value="TauD"/>
    <property type="match status" value="1"/>
</dbReference>
<sequence length="292" mass="32991">MYTGIYQRKPLPIGIEVFGINLNEPLTEDIVCAIRKDVTKHRLVVFRDQDKVDGEKQVEISKWFGEIDNATYSKHPSSPSVDIFRVSNNPSEGCTGVGMSGWHIDGTFLDCPYAYSIYHMVSPAVQGGDTMFVPLTQVIESLDRDKRKRWDRVWMMSDRRGEVCHPLIYQHPRTGRPTLCFHQGMTQGFVWDYDICRNEGAEPQFLSPQESKILKDEIKNAIDETLVYSHKWQKSGDFVLSDNLAVGHMAGPIPSSIEEAGLRILHRVTVKGSVSPSKAYGFGFPDISNCAY</sequence>
<evidence type="ECO:0000256" key="3">
    <source>
        <dbReference type="ARBA" id="ARBA00022964"/>
    </source>
</evidence>
<evidence type="ECO:0000256" key="1">
    <source>
        <dbReference type="ARBA" id="ARBA00005896"/>
    </source>
</evidence>
<dbReference type="InterPro" id="IPR042098">
    <property type="entry name" value="TauD-like_sf"/>
</dbReference>
<accession>A0ABP0G3R4</accession>
<comment type="similarity">
    <text evidence="1">Belongs to the TfdA dioxygenase family.</text>
</comment>
<reference evidence="7 8" key="1">
    <citation type="submission" date="2024-02" db="EMBL/GenBank/DDBJ databases">
        <authorList>
            <person name="Daric V."/>
            <person name="Darras S."/>
        </authorList>
    </citation>
    <scope>NUCLEOTIDE SEQUENCE [LARGE SCALE GENOMIC DNA]</scope>
</reference>
<evidence type="ECO:0000256" key="4">
    <source>
        <dbReference type="ARBA" id="ARBA00023002"/>
    </source>
</evidence>
<dbReference type="InterPro" id="IPR003819">
    <property type="entry name" value="TauD/TfdA-like"/>
</dbReference>
<evidence type="ECO:0000256" key="5">
    <source>
        <dbReference type="ARBA" id="ARBA00023004"/>
    </source>
</evidence>
<organism evidence="7 8">
    <name type="scientific">Clavelina lepadiformis</name>
    <name type="common">Light-bulb sea squirt</name>
    <name type="synonym">Ascidia lepadiformis</name>
    <dbReference type="NCBI Taxonomy" id="159417"/>
    <lineage>
        <taxon>Eukaryota</taxon>
        <taxon>Metazoa</taxon>
        <taxon>Chordata</taxon>
        <taxon>Tunicata</taxon>
        <taxon>Ascidiacea</taxon>
        <taxon>Aplousobranchia</taxon>
        <taxon>Clavelinidae</taxon>
        <taxon>Clavelina</taxon>
    </lineage>
</organism>
<comment type="caution">
    <text evidence="7">The sequence shown here is derived from an EMBL/GenBank/DDBJ whole genome shotgun (WGS) entry which is preliminary data.</text>
</comment>
<dbReference type="EMBL" id="CAWYQH010000102">
    <property type="protein sequence ID" value="CAK8686170.1"/>
    <property type="molecule type" value="Genomic_DNA"/>
</dbReference>
<proteinExistence type="inferred from homology"/>
<dbReference type="Proteomes" id="UP001642483">
    <property type="component" value="Unassembled WGS sequence"/>
</dbReference>